<evidence type="ECO:0000313" key="7">
    <source>
        <dbReference type="Proteomes" id="UP000284152"/>
    </source>
</evidence>
<evidence type="ECO:0000313" key="2">
    <source>
        <dbReference type="EMBL" id="RGS69658.1"/>
    </source>
</evidence>
<accession>A0A415H586</accession>
<evidence type="ECO:0000313" key="5">
    <source>
        <dbReference type="EMBL" id="RHL90819.1"/>
    </source>
</evidence>
<proteinExistence type="predicted"/>
<dbReference type="EMBL" id="QRPD01000001">
    <property type="protein sequence ID" value="RHL90819.1"/>
    <property type="molecule type" value="Genomic_DNA"/>
</dbReference>
<keyword evidence="1" id="KW-0472">Membrane</keyword>
<dbReference type="Proteomes" id="UP000285666">
    <property type="component" value="Unassembled WGS sequence"/>
</dbReference>
<protein>
    <submittedName>
        <fullName evidence="4">Branched-chain amino acid ABC transporter permease</fullName>
    </submittedName>
</protein>
<gene>
    <name evidence="4" type="ORF">DW054_09715</name>
    <name evidence="3" type="ORF">DW658_06045</name>
    <name evidence="2" type="ORF">DWX78_09975</name>
    <name evidence="5" type="ORF">DWZ98_01510</name>
</gene>
<sequence length="92" mass="10373">MYVDVNTIIMAGSLLTAVVVIFSAIFAVYKWYLKQNQQDVEIERVKSEQCLLTYGILACLKGLKEQGCNGPVTEAIDKIEKHINKQAHDQED</sequence>
<evidence type="ECO:0000313" key="9">
    <source>
        <dbReference type="Proteomes" id="UP000285981"/>
    </source>
</evidence>
<dbReference type="Proteomes" id="UP000284152">
    <property type="component" value="Unassembled WGS sequence"/>
</dbReference>
<evidence type="ECO:0000313" key="4">
    <source>
        <dbReference type="EMBL" id="RHK62603.1"/>
    </source>
</evidence>
<evidence type="ECO:0000313" key="8">
    <source>
        <dbReference type="Proteomes" id="UP000285666"/>
    </source>
</evidence>
<dbReference type="EMBL" id="QRVU01000047">
    <property type="protein sequence ID" value="RGS69658.1"/>
    <property type="molecule type" value="Genomic_DNA"/>
</dbReference>
<organism evidence="4 7">
    <name type="scientific">Dorea formicigenerans</name>
    <dbReference type="NCBI Taxonomy" id="39486"/>
    <lineage>
        <taxon>Bacteria</taxon>
        <taxon>Bacillati</taxon>
        <taxon>Bacillota</taxon>
        <taxon>Clostridia</taxon>
        <taxon>Lachnospirales</taxon>
        <taxon>Lachnospiraceae</taxon>
        <taxon>Dorea</taxon>
    </lineage>
</organism>
<keyword evidence="1" id="KW-1133">Transmembrane helix</keyword>
<keyword evidence="1" id="KW-0812">Transmembrane</keyword>
<evidence type="ECO:0000313" key="6">
    <source>
        <dbReference type="Proteomes" id="UP000283325"/>
    </source>
</evidence>
<dbReference type="Proteomes" id="UP000285981">
    <property type="component" value="Unassembled WGS sequence"/>
</dbReference>
<dbReference type="AlphaFoldDB" id="A0A415H586"/>
<evidence type="ECO:0000256" key="1">
    <source>
        <dbReference type="SAM" id="Phobius"/>
    </source>
</evidence>
<comment type="caution">
    <text evidence="4">The sequence shown here is derived from an EMBL/GenBank/DDBJ whole genome shotgun (WGS) entry which is preliminary data.</text>
</comment>
<feature type="transmembrane region" description="Helical" evidence="1">
    <location>
        <begin position="6"/>
        <end position="29"/>
    </location>
</feature>
<dbReference type="EMBL" id="QRHN01000006">
    <property type="protein sequence ID" value="RHF79260.1"/>
    <property type="molecule type" value="Genomic_DNA"/>
</dbReference>
<evidence type="ECO:0000313" key="3">
    <source>
        <dbReference type="EMBL" id="RHF79260.1"/>
    </source>
</evidence>
<dbReference type="Proteomes" id="UP000283325">
    <property type="component" value="Unassembled WGS sequence"/>
</dbReference>
<name>A0A415H586_9FIRM</name>
<reference evidence="6 7" key="1">
    <citation type="submission" date="2018-08" db="EMBL/GenBank/DDBJ databases">
        <title>A genome reference for cultivated species of the human gut microbiota.</title>
        <authorList>
            <person name="Zou Y."/>
            <person name="Xue W."/>
            <person name="Luo G."/>
        </authorList>
    </citation>
    <scope>NUCLEOTIDE SEQUENCE [LARGE SCALE GENOMIC DNA]</scope>
    <source>
        <strain evidence="2 9">AF21-25</strain>
        <strain evidence="5 6">AF36-1BH</strain>
        <strain evidence="4 7">AF42-21</strain>
        <strain evidence="3 8">AM23-7AC</strain>
    </source>
</reference>
<dbReference type="EMBL" id="QRNS01000014">
    <property type="protein sequence ID" value="RHK62603.1"/>
    <property type="molecule type" value="Genomic_DNA"/>
</dbReference>
<dbReference type="RefSeq" id="WP_005342157.1">
    <property type="nucleotide sequence ID" value="NZ_JAJCOE010000087.1"/>
</dbReference>